<proteinExistence type="predicted"/>
<dbReference type="Proteomes" id="UP000008064">
    <property type="component" value="Unassembled WGS sequence"/>
</dbReference>
<dbReference type="OrthoDB" id="2789562at2759"/>
<gene>
    <name evidence="1" type="ORF">SERLADRAFT_471593</name>
</gene>
<dbReference type="GeneID" id="18819983"/>
<protein>
    <submittedName>
        <fullName evidence="1">Uncharacterized protein</fullName>
    </submittedName>
</protein>
<dbReference type="RefSeq" id="XP_007320234.1">
    <property type="nucleotide sequence ID" value="XM_007320172.1"/>
</dbReference>
<evidence type="ECO:0000313" key="1">
    <source>
        <dbReference type="EMBL" id="EGO22994.1"/>
    </source>
</evidence>
<dbReference type="HOGENOM" id="CLU_1997935_0_0_1"/>
<sequence>MSTTQNSATQRRWPFSAAQTTGTANQELLCSLLTVGDLDEISNSDDFEAVERYITNRGRVDASGKTTCGVMFWLYPTGLYGPYHDTEEGGIEQHGTLITMESGIAVAEAMQRIRTAFRTSGIGHEHIAPLSA</sequence>
<name>F8P1G5_SERL9</name>
<dbReference type="AlphaFoldDB" id="F8P1G5"/>
<dbReference type="EMBL" id="GL945436">
    <property type="protein sequence ID" value="EGO22994.1"/>
    <property type="molecule type" value="Genomic_DNA"/>
</dbReference>
<reference evidence="1" key="1">
    <citation type="submission" date="2011-04" db="EMBL/GenBank/DDBJ databases">
        <title>Evolution of plant cell wall degrading machinery underlies the functional diversity of forest fungi.</title>
        <authorList>
            <consortium name="US DOE Joint Genome Institute (JGI-PGF)"/>
            <person name="Eastwood D.C."/>
            <person name="Floudas D."/>
            <person name="Binder M."/>
            <person name="Majcherczyk A."/>
            <person name="Schneider P."/>
            <person name="Aerts A."/>
            <person name="Asiegbu F.O."/>
            <person name="Baker S.E."/>
            <person name="Barry K."/>
            <person name="Bendiksby M."/>
            <person name="Blumentritt M."/>
            <person name="Coutinho P.M."/>
            <person name="Cullen D."/>
            <person name="Cullen D."/>
            <person name="Gathman A."/>
            <person name="Goodell B."/>
            <person name="Henrissat B."/>
            <person name="Ihrmark K."/>
            <person name="Kauserud H."/>
            <person name="Kohler A."/>
            <person name="LaButti K."/>
            <person name="Lapidus A."/>
            <person name="Lavin J.L."/>
            <person name="Lee Y.-H."/>
            <person name="Lindquist E."/>
            <person name="Lilly W."/>
            <person name="Lucas S."/>
            <person name="Morin E."/>
            <person name="Murat C."/>
            <person name="Oguiza J.A."/>
            <person name="Park J."/>
            <person name="Pisabarro A.G."/>
            <person name="Riley R."/>
            <person name="Rosling A."/>
            <person name="Salamov A."/>
            <person name="Schmidt O."/>
            <person name="Schmutz J."/>
            <person name="Skrede I."/>
            <person name="Stenlid J."/>
            <person name="Wiebenga A."/>
            <person name="Xie X."/>
            <person name="Kues U."/>
            <person name="Hibbett D.S."/>
            <person name="Hoffmeister D."/>
            <person name="Hogberg N."/>
            <person name="Martin F."/>
            <person name="Grigoriev I.V."/>
            <person name="Watkinson S.C."/>
        </authorList>
    </citation>
    <scope>NUCLEOTIDE SEQUENCE</scope>
    <source>
        <strain evidence="1">S7.9</strain>
    </source>
</reference>
<dbReference type="KEGG" id="sla:SERLADRAFT_471593"/>
<accession>F8P1G5</accession>
<organism>
    <name type="scientific">Serpula lacrymans var. lacrymans (strain S7.9)</name>
    <name type="common">Dry rot fungus</name>
    <dbReference type="NCBI Taxonomy" id="578457"/>
    <lineage>
        <taxon>Eukaryota</taxon>
        <taxon>Fungi</taxon>
        <taxon>Dikarya</taxon>
        <taxon>Basidiomycota</taxon>
        <taxon>Agaricomycotina</taxon>
        <taxon>Agaricomycetes</taxon>
        <taxon>Agaricomycetidae</taxon>
        <taxon>Boletales</taxon>
        <taxon>Coniophorineae</taxon>
        <taxon>Serpulaceae</taxon>
        <taxon>Serpula</taxon>
    </lineage>
</organism>